<gene>
    <name evidence="1" type="ORF">LCGC14_1992220</name>
</gene>
<comment type="caution">
    <text evidence="1">The sequence shown here is derived from an EMBL/GenBank/DDBJ whole genome shotgun (WGS) entry which is preliminary data.</text>
</comment>
<protein>
    <submittedName>
        <fullName evidence="1">Uncharacterized protein</fullName>
    </submittedName>
</protein>
<organism evidence="1">
    <name type="scientific">marine sediment metagenome</name>
    <dbReference type="NCBI Taxonomy" id="412755"/>
    <lineage>
        <taxon>unclassified sequences</taxon>
        <taxon>metagenomes</taxon>
        <taxon>ecological metagenomes</taxon>
    </lineage>
</organism>
<proteinExistence type="predicted"/>
<evidence type="ECO:0000313" key="1">
    <source>
        <dbReference type="EMBL" id="KKL81692.1"/>
    </source>
</evidence>
<reference evidence="1" key="1">
    <citation type="journal article" date="2015" name="Nature">
        <title>Complex archaea that bridge the gap between prokaryotes and eukaryotes.</title>
        <authorList>
            <person name="Spang A."/>
            <person name="Saw J.H."/>
            <person name="Jorgensen S.L."/>
            <person name="Zaremba-Niedzwiedzka K."/>
            <person name="Martijn J."/>
            <person name="Lind A.E."/>
            <person name="van Eijk R."/>
            <person name="Schleper C."/>
            <person name="Guy L."/>
            <person name="Ettema T.J."/>
        </authorList>
    </citation>
    <scope>NUCLEOTIDE SEQUENCE</scope>
</reference>
<sequence>MMDKDSQLDKIEWLANNLQDDIGSEQWLNDAADFKRRLGINMFAPDGVYYEMRQENKRLLEALRSCRIVAGNGEYACDLNARGKL</sequence>
<accession>A0A0F9I2V7</accession>
<dbReference type="AlphaFoldDB" id="A0A0F9I2V7"/>
<name>A0A0F9I2V7_9ZZZZ</name>
<dbReference type="EMBL" id="LAZR01022489">
    <property type="protein sequence ID" value="KKL81692.1"/>
    <property type="molecule type" value="Genomic_DNA"/>
</dbReference>